<dbReference type="EMBL" id="LT841305">
    <property type="protein sequence ID" value="SMH66724.1"/>
    <property type="molecule type" value="Genomic_DNA"/>
</dbReference>
<proteinExistence type="predicted"/>
<keyword evidence="2" id="KW-1185">Reference proteome</keyword>
<protein>
    <submittedName>
        <fullName evidence="1">Uncharacterized protein</fullName>
    </submittedName>
</protein>
<reference evidence="1 2" key="1">
    <citation type="submission" date="2017-03" db="EMBL/GenBank/DDBJ databases">
        <authorList>
            <person name="Regsiter A."/>
            <person name="William W."/>
        </authorList>
    </citation>
    <scope>NUCLEOTIDE SEQUENCE [LARGE SCALE GENOMIC DNA]</scope>
    <source>
        <strain evidence="1">PRJEB5721</strain>
    </source>
</reference>
<accession>A0ABY1MT81</accession>
<gene>
    <name evidence="1" type="ORF">AFERRI_40073</name>
</gene>
<name>A0ABY1MT81_9PROT</name>
<organism evidence="1 2">
    <name type="scientific">Acidithiobacillus ferrivorans</name>
    <dbReference type="NCBI Taxonomy" id="160808"/>
    <lineage>
        <taxon>Bacteria</taxon>
        <taxon>Pseudomonadati</taxon>
        <taxon>Pseudomonadota</taxon>
        <taxon>Acidithiobacillia</taxon>
        <taxon>Acidithiobacillales</taxon>
        <taxon>Acidithiobacillaceae</taxon>
        <taxon>Acidithiobacillus</taxon>
    </lineage>
</organism>
<dbReference type="Proteomes" id="UP000193925">
    <property type="component" value="Chromosome AFERRI"/>
</dbReference>
<evidence type="ECO:0000313" key="2">
    <source>
        <dbReference type="Proteomes" id="UP000193925"/>
    </source>
</evidence>
<evidence type="ECO:0000313" key="1">
    <source>
        <dbReference type="EMBL" id="SMH66724.1"/>
    </source>
</evidence>
<sequence length="60" mass="7260">MIRICYVTQNLQDPVLNNLWCYIEVDLLYHRQIPRVNREEKRRAYHPSCVSCVCFFVCPI</sequence>